<reference evidence="2 3" key="1">
    <citation type="submission" date="2019-07" db="EMBL/GenBank/DDBJ databases">
        <title>Rapid identification of Enteric Bacteria from Whole Genome Sequences (WGS) using Average Nucleotide Identity (ANI).</title>
        <authorList>
            <person name="Lane C."/>
        </authorList>
    </citation>
    <scope>NUCLEOTIDE SEQUENCE [LARGE SCALE GENOMIC DNA]</scope>
    <source>
        <strain evidence="2 3">D2411</strain>
    </source>
</reference>
<dbReference type="InterPro" id="IPR011604">
    <property type="entry name" value="PDDEXK-like_dom_sf"/>
</dbReference>
<feature type="domain" description="PD-(D/E)XK endonuclease-like" evidence="1">
    <location>
        <begin position="24"/>
        <end position="188"/>
    </location>
</feature>
<evidence type="ECO:0000313" key="3">
    <source>
        <dbReference type="Proteomes" id="UP000321812"/>
    </source>
</evidence>
<proteinExistence type="predicted"/>
<organism evidence="2 3">
    <name type="scientific">Campylobacter hyointestinalis</name>
    <dbReference type="NCBI Taxonomy" id="198"/>
    <lineage>
        <taxon>Bacteria</taxon>
        <taxon>Pseudomonadati</taxon>
        <taxon>Campylobacterota</taxon>
        <taxon>Epsilonproteobacteria</taxon>
        <taxon>Campylobacterales</taxon>
        <taxon>Campylobacteraceae</taxon>
        <taxon>Campylobacter</taxon>
    </lineage>
</organism>
<evidence type="ECO:0000259" key="1">
    <source>
        <dbReference type="Pfam" id="PF12705"/>
    </source>
</evidence>
<dbReference type="InterPro" id="IPR038726">
    <property type="entry name" value="PDDEXK_AddAB-type"/>
</dbReference>
<dbReference type="Pfam" id="PF12705">
    <property type="entry name" value="PDDEXK_1"/>
    <property type="match status" value="1"/>
</dbReference>
<dbReference type="Proteomes" id="UP000321812">
    <property type="component" value="Unassembled WGS sequence"/>
</dbReference>
<name>A0A562XKC9_CAMHY</name>
<gene>
    <name evidence="2" type="ORF">YZ82_01430</name>
</gene>
<dbReference type="AlphaFoldDB" id="A0A562XKC9"/>
<evidence type="ECO:0000313" key="2">
    <source>
        <dbReference type="EMBL" id="TWO22604.1"/>
    </source>
</evidence>
<dbReference type="Gene3D" id="3.90.320.10">
    <property type="match status" value="1"/>
</dbReference>
<dbReference type="RefSeq" id="WP_147496853.1">
    <property type="nucleotide sequence ID" value="NZ_VOAP01000003.1"/>
</dbReference>
<dbReference type="EMBL" id="VOAP01000003">
    <property type="protein sequence ID" value="TWO22604.1"/>
    <property type="molecule type" value="Genomic_DNA"/>
</dbReference>
<protein>
    <submittedName>
        <fullName evidence="2">PD-(D/E)XK nuclease family protein</fullName>
    </submittedName>
</protein>
<accession>A0A562XKC9</accession>
<sequence>MIETLKPLDYKENYKDLIPEGSFRISPSMVYKFTDKKWEWYRSQVLGEETFTGSTYTILGTCIHRVAEVCTKFQNSDERDILRTEIPEYIDSFKNNPDIDIAFIKEQWKPMGNALINYLNLFGYPEKSEDAIAYKIYDGVYVGGTADAVIGNTLVDYKTTSSQSISDAYIPNNYKFQLLTYAWIYRKLGIDIQNIRIVWITQNIVGRISEKTGKPLKDYPSTIIPVTQVITSSDMEFIESYLKLIAETYLKSKECPELTYLLFSDYRLKDINGNNQTTSISL</sequence>
<comment type="caution">
    <text evidence="2">The sequence shown here is derived from an EMBL/GenBank/DDBJ whole genome shotgun (WGS) entry which is preliminary data.</text>
</comment>